<dbReference type="EMBL" id="LJIJ01000032">
    <property type="protein sequence ID" value="ODN04960.1"/>
    <property type="molecule type" value="Genomic_DNA"/>
</dbReference>
<accession>A0A1D2NI61</accession>
<evidence type="ECO:0000313" key="4">
    <source>
        <dbReference type="Proteomes" id="UP000094527"/>
    </source>
</evidence>
<feature type="region of interest" description="Disordered" evidence="1">
    <location>
        <begin position="308"/>
        <end position="330"/>
    </location>
</feature>
<comment type="caution">
    <text evidence="3">The sequence shown here is derived from an EMBL/GenBank/DDBJ whole genome shotgun (WGS) entry which is preliminary data.</text>
</comment>
<dbReference type="Gene3D" id="2.60.40.640">
    <property type="match status" value="2"/>
</dbReference>
<evidence type="ECO:0000259" key="2">
    <source>
        <dbReference type="Pfam" id="PF02752"/>
    </source>
</evidence>
<dbReference type="OrthoDB" id="8251650at2759"/>
<dbReference type="PANTHER" id="PTHR11188:SF17">
    <property type="entry name" value="FI21816P1"/>
    <property type="match status" value="1"/>
</dbReference>
<dbReference type="AlphaFoldDB" id="A0A1D2NI61"/>
<protein>
    <submittedName>
        <fullName evidence="3">Arrestin domain-containing protein 2</fullName>
    </submittedName>
</protein>
<dbReference type="GO" id="GO:0015031">
    <property type="term" value="P:protein transport"/>
    <property type="evidence" value="ECO:0007669"/>
    <property type="project" value="TreeGrafter"/>
</dbReference>
<gene>
    <name evidence="3" type="ORF">Ocin01_01695</name>
</gene>
<evidence type="ECO:0000313" key="3">
    <source>
        <dbReference type="EMBL" id="ODN04960.1"/>
    </source>
</evidence>
<sequence length="330" mass="37421">MSACFLYISQYTIFPGSVTFPFSLEIPGDPHWPAPFKSVFGSLVYRVVVYMKSPTAFVEVGEKVMRFNGHHNLNNNIDALKPISVEQFYKKSVFSRKKLVEVIFSVETSGYLPEERIPFVLSIRNPKCIPLQMSVQLVQELKYDASNRRDSAKRKIMLVASSERDEFEPEPELTWIDNLRIPEELGPSYKLHYTYNVTYSIQFKVKVLDQGTVKGGAPIYIGTTREPEQLLMLLANNLDVPYQGLRRRGSTSSTHSNRSHSSTTTTYSLPPAYSQLSSRILSMETLPPSYDEVESDYENTQILALEVPTNRLLATTPELPEEGAESDEPD</sequence>
<dbReference type="Pfam" id="PF02752">
    <property type="entry name" value="Arrestin_C"/>
    <property type="match status" value="1"/>
</dbReference>
<evidence type="ECO:0000256" key="1">
    <source>
        <dbReference type="SAM" id="MobiDB-lite"/>
    </source>
</evidence>
<proteinExistence type="predicted"/>
<name>A0A1D2NI61_ORCCI</name>
<feature type="compositionally biased region" description="Low complexity" evidence="1">
    <location>
        <begin position="250"/>
        <end position="268"/>
    </location>
</feature>
<dbReference type="InterPro" id="IPR011022">
    <property type="entry name" value="Arrestin_C-like"/>
</dbReference>
<dbReference type="GO" id="GO:0005737">
    <property type="term" value="C:cytoplasm"/>
    <property type="evidence" value="ECO:0007669"/>
    <property type="project" value="TreeGrafter"/>
</dbReference>
<keyword evidence="4" id="KW-1185">Reference proteome</keyword>
<organism evidence="3 4">
    <name type="scientific">Orchesella cincta</name>
    <name type="common">Springtail</name>
    <name type="synonym">Podura cincta</name>
    <dbReference type="NCBI Taxonomy" id="48709"/>
    <lineage>
        <taxon>Eukaryota</taxon>
        <taxon>Metazoa</taxon>
        <taxon>Ecdysozoa</taxon>
        <taxon>Arthropoda</taxon>
        <taxon>Hexapoda</taxon>
        <taxon>Collembola</taxon>
        <taxon>Entomobryomorpha</taxon>
        <taxon>Entomobryoidea</taxon>
        <taxon>Orchesellidae</taxon>
        <taxon>Orchesellinae</taxon>
        <taxon>Orchesella</taxon>
    </lineage>
</organism>
<feature type="domain" description="Arrestin C-terminal-like" evidence="2">
    <location>
        <begin position="98"/>
        <end position="224"/>
    </location>
</feature>
<reference evidence="3 4" key="1">
    <citation type="journal article" date="2016" name="Genome Biol. Evol.">
        <title>Gene Family Evolution Reflects Adaptation to Soil Environmental Stressors in the Genome of the Collembolan Orchesella cincta.</title>
        <authorList>
            <person name="Faddeeva-Vakhrusheva A."/>
            <person name="Derks M.F."/>
            <person name="Anvar S.Y."/>
            <person name="Agamennone V."/>
            <person name="Suring W."/>
            <person name="Smit S."/>
            <person name="van Straalen N.M."/>
            <person name="Roelofs D."/>
        </authorList>
    </citation>
    <scope>NUCLEOTIDE SEQUENCE [LARGE SCALE GENOMIC DNA]</scope>
    <source>
        <tissue evidence="3">Mixed pool</tissue>
    </source>
</reference>
<dbReference type="STRING" id="48709.A0A1D2NI61"/>
<dbReference type="InterPro" id="IPR050357">
    <property type="entry name" value="Arrestin_domain-protein"/>
</dbReference>
<dbReference type="Proteomes" id="UP000094527">
    <property type="component" value="Unassembled WGS sequence"/>
</dbReference>
<dbReference type="PANTHER" id="PTHR11188">
    <property type="entry name" value="ARRESTIN DOMAIN CONTAINING PROTEIN"/>
    <property type="match status" value="1"/>
</dbReference>
<feature type="compositionally biased region" description="Acidic residues" evidence="1">
    <location>
        <begin position="319"/>
        <end position="330"/>
    </location>
</feature>
<dbReference type="InterPro" id="IPR014752">
    <property type="entry name" value="Arrestin-like_C"/>
</dbReference>
<feature type="region of interest" description="Disordered" evidence="1">
    <location>
        <begin position="245"/>
        <end position="270"/>
    </location>
</feature>